<organism evidence="8 9">
    <name type="scientific">Opisthorchis felineus</name>
    <dbReference type="NCBI Taxonomy" id="147828"/>
    <lineage>
        <taxon>Eukaryota</taxon>
        <taxon>Metazoa</taxon>
        <taxon>Spiralia</taxon>
        <taxon>Lophotrochozoa</taxon>
        <taxon>Platyhelminthes</taxon>
        <taxon>Trematoda</taxon>
        <taxon>Digenea</taxon>
        <taxon>Opisthorchiida</taxon>
        <taxon>Opisthorchiata</taxon>
        <taxon>Opisthorchiidae</taxon>
        <taxon>Opisthorchis</taxon>
    </lineage>
</organism>
<dbReference type="GO" id="GO:0005829">
    <property type="term" value="C:cytosol"/>
    <property type="evidence" value="ECO:0007669"/>
    <property type="project" value="TreeGrafter"/>
</dbReference>
<evidence type="ECO:0000313" key="8">
    <source>
        <dbReference type="EMBL" id="TGZ69620.1"/>
    </source>
</evidence>
<evidence type="ECO:0000256" key="3">
    <source>
        <dbReference type="ARBA" id="ARBA00022801"/>
    </source>
</evidence>
<feature type="region of interest" description="Disordered" evidence="6">
    <location>
        <begin position="559"/>
        <end position="643"/>
    </location>
</feature>
<evidence type="ECO:0000259" key="7">
    <source>
        <dbReference type="Pfam" id="PF01926"/>
    </source>
</evidence>
<accession>A0A4S2M094</accession>
<protein>
    <recommendedName>
        <fullName evidence="5">Large subunit GTPase 1 homolog</fullName>
    </recommendedName>
</protein>
<dbReference type="GO" id="GO:0003924">
    <property type="term" value="F:GTPase activity"/>
    <property type="evidence" value="ECO:0007669"/>
    <property type="project" value="InterPro"/>
</dbReference>
<dbReference type="STRING" id="147828.A0A4S2M094"/>
<dbReference type="Pfam" id="PF01926">
    <property type="entry name" value="MMR_HSR1"/>
    <property type="match status" value="1"/>
</dbReference>
<sequence>MVKGGGIGRSLTKLSHSQKGFSDRHTTCTNEDFSRLPVRSITEENSLSEFFNIAELANSDFTAQKRSFRLLSQNDISGVSSVVSRLKFKELHSSYQNLLKIPRRPKWTRDMSADELVRLEKEELLAWRRSLVKLEETDGIVLTPFEKNIEFWRQLWRVVERSDILVQIVDARQPLLYYCSDLESYAREVDPNKICLVLVNKADFLTPEQRSCWSKYFQSNGIRAIFWSATLAAAAATVAHPVTDPDSLAKQQFDGDSPADASLQELQVDDASSDTSESTAKNDSSTEGESDNDPPASFGPFGDASEHNEAVHSYESQAGGKNKVSTTERGPDSGTESTQLFGTEELLNLLQNDIYPPNAPRLSPSQLTVGFVGYPNVGKSSTLNALMGCKKTAVSATPGRTKHFQTLCVRPGLVLCDCPGLVMPSFVYSKADLVVAGILSIDEMRDCLSPIGLICEQIPRSVLEFKYGINLRKPKLDVQVDSSQPEPPPTPHELLAAHAFSHSFMTAKGNPHYDRSARLILKDYVQNVPTNSHVRSRKRIIVRPPDTLTGSTVTEDDEDKISSFSSSSWSTVNSSVGGSSLLSGAESTAASTVMGSESMKKPWRIVSQSKRNQGSGTARPGNSKKQREKLRRVYRRLDEHERT</sequence>
<dbReference type="OrthoDB" id="61815at2759"/>
<feature type="region of interest" description="Disordered" evidence="6">
    <location>
        <begin position="1"/>
        <end position="26"/>
    </location>
</feature>
<name>A0A4S2M094_OPIFE</name>
<dbReference type="InterPro" id="IPR006073">
    <property type="entry name" value="GTP-bd"/>
</dbReference>
<dbReference type="AlphaFoldDB" id="A0A4S2M094"/>
<dbReference type="Gene3D" id="3.40.50.300">
    <property type="entry name" value="P-loop containing nucleotide triphosphate hydrolases"/>
    <property type="match status" value="1"/>
</dbReference>
<dbReference type="PANTHER" id="PTHR45709">
    <property type="entry name" value="LARGE SUBUNIT GTPASE 1 HOMOLOG-RELATED"/>
    <property type="match status" value="1"/>
</dbReference>
<gene>
    <name evidence="8" type="ORF">CRM22_003641</name>
</gene>
<dbReference type="CDD" id="cd01857">
    <property type="entry name" value="HSR1_MMR1"/>
    <property type="match status" value="1"/>
</dbReference>
<dbReference type="SUPFAM" id="SSF52540">
    <property type="entry name" value="P-loop containing nucleoside triphosphate hydrolases"/>
    <property type="match status" value="1"/>
</dbReference>
<feature type="domain" description="G" evidence="7">
    <location>
        <begin position="368"/>
        <end position="423"/>
    </location>
</feature>
<feature type="compositionally biased region" description="Basic residues" evidence="6">
    <location>
        <begin position="622"/>
        <end position="634"/>
    </location>
</feature>
<dbReference type="Proteomes" id="UP000308267">
    <property type="component" value="Unassembled WGS sequence"/>
</dbReference>
<feature type="compositionally biased region" description="Polar residues" evidence="6">
    <location>
        <begin position="606"/>
        <end position="616"/>
    </location>
</feature>
<keyword evidence="2" id="KW-0547">Nucleotide-binding</keyword>
<feature type="compositionally biased region" description="Low complexity" evidence="6">
    <location>
        <begin position="562"/>
        <end position="592"/>
    </location>
</feature>
<dbReference type="EMBL" id="SJOL01005910">
    <property type="protein sequence ID" value="TGZ69620.1"/>
    <property type="molecule type" value="Genomic_DNA"/>
</dbReference>
<dbReference type="PANTHER" id="PTHR45709:SF2">
    <property type="entry name" value="LARGE SUBUNIT GTPASE 1 HOMOLOG"/>
    <property type="match status" value="1"/>
</dbReference>
<evidence type="ECO:0000256" key="6">
    <source>
        <dbReference type="SAM" id="MobiDB-lite"/>
    </source>
</evidence>
<feature type="region of interest" description="Disordered" evidence="6">
    <location>
        <begin position="268"/>
        <end position="338"/>
    </location>
</feature>
<comment type="caution">
    <text evidence="8">The sequence shown here is derived from an EMBL/GenBank/DDBJ whole genome shotgun (WGS) entry which is preliminary data.</text>
</comment>
<evidence type="ECO:0000256" key="2">
    <source>
        <dbReference type="ARBA" id="ARBA00022741"/>
    </source>
</evidence>
<dbReference type="InterPro" id="IPR027417">
    <property type="entry name" value="P-loop_NTPase"/>
</dbReference>
<reference evidence="8 9" key="1">
    <citation type="journal article" date="2019" name="BMC Genomics">
        <title>New insights from Opisthorchis felineus genome: update on genomics of the epidemiologically important liver flukes.</title>
        <authorList>
            <person name="Ershov N.I."/>
            <person name="Mordvinov V.A."/>
            <person name="Prokhortchouk E.B."/>
            <person name="Pakharukova M.Y."/>
            <person name="Gunbin K.V."/>
            <person name="Ustyantsev K."/>
            <person name="Genaev M.A."/>
            <person name="Blinov A.G."/>
            <person name="Mazur A."/>
            <person name="Boulygina E."/>
            <person name="Tsygankova S."/>
            <person name="Khrameeva E."/>
            <person name="Chekanov N."/>
            <person name="Fan G."/>
            <person name="Xiao A."/>
            <person name="Zhang H."/>
            <person name="Xu X."/>
            <person name="Yang H."/>
            <person name="Solovyev V."/>
            <person name="Lee S.M."/>
            <person name="Liu X."/>
            <person name="Afonnikov D.A."/>
            <person name="Skryabin K.G."/>
        </authorList>
    </citation>
    <scope>NUCLEOTIDE SEQUENCE [LARGE SCALE GENOMIC DNA]</scope>
    <source>
        <strain evidence="8">AK-0245</strain>
        <tissue evidence="8">Whole organism</tissue>
    </source>
</reference>
<proteinExistence type="predicted"/>
<evidence type="ECO:0000313" key="9">
    <source>
        <dbReference type="Proteomes" id="UP000308267"/>
    </source>
</evidence>
<feature type="compositionally biased region" description="Polar residues" evidence="6">
    <location>
        <begin position="323"/>
        <end position="338"/>
    </location>
</feature>
<dbReference type="GO" id="GO:0000054">
    <property type="term" value="P:ribosomal subunit export from nucleus"/>
    <property type="evidence" value="ECO:0007669"/>
    <property type="project" value="TreeGrafter"/>
</dbReference>
<evidence type="ECO:0000256" key="1">
    <source>
        <dbReference type="ARBA" id="ARBA00022490"/>
    </source>
</evidence>
<keyword evidence="4" id="KW-0342">GTP-binding</keyword>
<evidence type="ECO:0000256" key="4">
    <source>
        <dbReference type="ARBA" id="ARBA00023134"/>
    </source>
</evidence>
<dbReference type="InterPro" id="IPR043358">
    <property type="entry name" value="GNL1-like"/>
</dbReference>
<keyword evidence="9" id="KW-1185">Reference proteome</keyword>
<dbReference type="GO" id="GO:0005525">
    <property type="term" value="F:GTP binding"/>
    <property type="evidence" value="ECO:0007669"/>
    <property type="project" value="UniProtKB-KW"/>
</dbReference>
<keyword evidence="3" id="KW-0378">Hydrolase</keyword>
<evidence type="ECO:0000256" key="5">
    <source>
        <dbReference type="ARBA" id="ARBA00040145"/>
    </source>
</evidence>
<keyword evidence="1" id="KW-0963">Cytoplasm</keyword>